<reference evidence="2" key="1">
    <citation type="submission" date="2020-04" db="EMBL/GenBank/DDBJ databases">
        <title>Deep metagenomics examines the oral microbiome during advanced dental caries in children, revealing novel taxa and co-occurrences with host molecules.</title>
        <authorList>
            <person name="Baker J.L."/>
            <person name="Morton J.T."/>
            <person name="Dinis M."/>
            <person name="Alvarez R."/>
            <person name="Tran N.C."/>
            <person name="Knight R."/>
            <person name="Edlund A."/>
        </authorList>
    </citation>
    <scope>NUCLEOTIDE SEQUENCE</scope>
    <source>
        <strain evidence="2">JCVI_44_bin.2</strain>
    </source>
</reference>
<dbReference type="AlphaFoldDB" id="A0A930PSP1"/>
<feature type="region of interest" description="Disordered" evidence="1">
    <location>
        <begin position="221"/>
        <end position="247"/>
    </location>
</feature>
<evidence type="ECO:0000256" key="1">
    <source>
        <dbReference type="SAM" id="MobiDB-lite"/>
    </source>
</evidence>
<name>A0A930PSP1_9MICC</name>
<organism evidence="2 3">
    <name type="scientific">Rothia mucilaginosa</name>
    <dbReference type="NCBI Taxonomy" id="43675"/>
    <lineage>
        <taxon>Bacteria</taxon>
        <taxon>Bacillati</taxon>
        <taxon>Actinomycetota</taxon>
        <taxon>Actinomycetes</taxon>
        <taxon>Micrococcales</taxon>
        <taxon>Micrococcaceae</taxon>
        <taxon>Rothia</taxon>
    </lineage>
</organism>
<dbReference type="EMBL" id="JABZXR010000032">
    <property type="protein sequence ID" value="MBF1664266.1"/>
    <property type="molecule type" value="Genomic_DNA"/>
</dbReference>
<dbReference type="Proteomes" id="UP000756427">
    <property type="component" value="Unassembled WGS sequence"/>
</dbReference>
<gene>
    <name evidence="2" type="ORF">HXO64_06925</name>
</gene>
<feature type="compositionally biased region" description="Basic and acidic residues" evidence="1">
    <location>
        <begin position="236"/>
        <end position="247"/>
    </location>
</feature>
<evidence type="ECO:0000313" key="2">
    <source>
        <dbReference type="EMBL" id="MBF1664266.1"/>
    </source>
</evidence>
<proteinExistence type="predicted"/>
<evidence type="ECO:0000313" key="3">
    <source>
        <dbReference type="Proteomes" id="UP000756427"/>
    </source>
</evidence>
<comment type="caution">
    <text evidence="2">The sequence shown here is derived from an EMBL/GenBank/DDBJ whole genome shotgun (WGS) entry which is preliminary data.</text>
</comment>
<sequence>MPTPITPPRIVRSKGATKHDVLKHVEDTPAPQNLKALADEIYLVALITDPSKVIPGKKNPDGTPQRGVVVGYRFHTDVPLRIPDFGTGDKFRRDAYAVEDPTRYKNIEAGTDFDLTRGELAAFAGKVGTRITGQNPDIDQEQALLIEARWGRGSSPDSRPSAVLLRPDTQAMCVRSLIGLYPEIPVLNYVQTGGYEDDEPQYFKAKGYRALRPEFEGTKFAPLGYNAADNPPVPKKSREQKKAEESAKLSKLFSELYPDSGD</sequence>
<accession>A0A930PSP1</accession>
<dbReference type="RefSeq" id="WP_303975988.1">
    <property type="nucleotide sequence ID" value="NZ_JABZXR010000032.1"/>
</dbReference>
<protein>
    <submittedName>
        <fullName evidence="2">Uncharacterized protein</fullName>
    </submittedName>
</protein>